<evidence type="ECO:0000313" key="6">
    <source>
        <dbReference type="EMBL" id="SCN22625.1"/>
    </source>
</evidence>
<dbReference type="VEuPathDB" id="PlasmoDB:PBANKA_0412200"/>
<accession>A0A0Y9UGU2</accession>
<dbReference type="EMBL" id="LT608268">
    <property type="protein sequence ID" value="SCM17375.1"/>
    <property type="molecule type" value="Genomic_DNA"/>
</dbReference>
<evidence type="ECO:0000313" key="8">
    <source>
        <dbReference type="Proteomes" id="UP000219860"/>
    </source>
</evidence>
<evidence type="ECO:0000313" key="5">
    <source>
        <dbReference type="EMBL" id="SCM17375.1"/>
    </source>
</evidence>
<evidence type="ECO:0000313" key="9">
    <source>
        <dbReference type="Proteomes" id="UP000219974"/>
    </source>
</evidence>
<feature type="region of interest" description="Disordered" evidence="1">
    <location>
        <begin position="158"/>
        <end position="182"/>
    </location>
</feature>
<feature type="compositionally biased region" description="Low complexity" evidence="1">
    <location>
        <begin position="169"/>
        <end position="178"/>
    </location>
</feature>
<dbReference type="OMA" id="CRTCKYV"/>
<dbReference type="Proteomes" id="UP000219860">
    <property type="component" value="Chromosome 4"/>
</dbReference>
<dbReference type="EMBL" id="LT608140">
    <property type="protein sequence ID" value="SCL92049.1"/>
    <property type="molecule type" value="Genomic_DNA"/>
</dbReference>
<feature type="compositionally biased region" description="Basic and acidic residues" evidence="1">
    <location>
        <begin position="158"/>
        <end position="167"/>
    </location>
</feature>
<dbReference type="Proteomes" id="UP000220214">
    <property type="component" value="Chromosome 4"/>
</dbReference>
<evidence type="ECO:0000313" key="10">
    <source>
        <dbReference type="Proteomes" id="UP000220214"/>
    </source>
</evidence>
<dbReference type="Proteomes" id="UP000069549">
    <property type="component" value="Chromosome 4"/>
</dbReference>
<evidence type="ECO:0000313" key="3">
    <source>
        <dbReference type="EMBL" id="SCL92049.1"/>
    </source>
</evidence>
<proteinExistence type="predicted"/>
<dbReference type="AlphaFoldDB" id="A0A0Y9UGU2"/>
<evidence type="ECO:0000313" key="4">
    <source>
        <dbReference type="EMBL" id="SCM15583.1"/>
    </source>
</evidence>
<gene>
    <name evidence="2" type="ORF">PBK173_000062900</name>
    <name evidence="6" type="ORF">PBNK65E_000060500</name>
    <name evidence="3" type="ORF">PBNK65NY_000060000</name>
    <name evidence="4" type="ORF">PBSP11A_000060200</name>
    <name evidence="5" type="ORF">PBSP11RLL_000060100</name>
</gene>
<organism evidence="2 7">
    <name type="scientific">Plasmodium berghei</name>
    <dbReference type="NCBI Taxonomy" id="5821"/>
    <lineage>
        <taxon>Eukaryota</taxon>
        <taxon>Sar</taxon>
        <taxon>Alveolata</taxon>
        <taxon>Apicomplexa</taxon>
        <taxon>Aconoidasida</taxon>
        <taxon>Haemosporida</taxon>
        <taxon>Plasmodiidae</taxon>
        <taxon>Plasmodium</taxon>
        <taxon>Plasmodium (Vinckeia)</taxon>
    </lineage>
</organism>
<reference evidence="2 7" key="1">
    <citation type="submission" date="2016-02" db="EMBL/GenBank/DDBJ databases">
        <authorList>
            <consortium name="Pathogen Informatics"/>
        </authorList>
    </citation>
    <scope>NUCLEOTIDE SEQUENCE [LARGE SCALE GENOMIC DNA]</scope>
    <source>
        <strain evidence="2 7">K173</strain>
        <strain evidence="3 11">NK65 ny</strain>
        <strain evidence="6 10">NK65e</strain>
        <strain evidence="4 8">SP11 Antwerpcl1</strain>
        <strain evidence="5 9">SP11 RLL</strain>
    </source>
</reference>
<dbReference type="EMBL" id="LT614630">
    <property type="protein sequence ID" value="SCN22625.1"/>
    <property type="molecule type" value="Genomic_DNA"/>
</dbReference>
<dbReference type="OrthoDB" id="378648at2759"/>
<dbReference type="EMBL" id="LT608252">
    <property type="protein sequence ID" value="SCM15583.1"/>
    <property type="molecule type" value="Genomic_DNA"/>
</dbReference>
<evidence type="ECO:0000313" key="2">
    <source>
        <dbReference type="EMBL" id="CXI03081.1"/>
    </source>
</evidence>
<dbReference type="EMBL" id="LT160024">
    <property type="protein sequence ID" value="CXI03081.1"/>
    <property type="molecule type" value="Genomic_DNA"/>
</dbReference>
<sequence>MNSNFSYGNEDEINIIEENYPQVVKLKPHNSVVYDDKTNINSNNNYNYNYINNGTNIIDNNNINNNCHSNVNYIKNNVNNNYLPKHYSGNEELNDNNCMNIKFNQNIQHKRCHDFYNNKNSFQHYLKKLKTCRIDADELRNILEKRFSYERDNHLHKTIQDDDKKGMGSETNSSSSNHESLHLYRKVNFRNKNNRSKSKNKGKKRKRFNAKVDKKFIIKCRTCKFVNPNGFKMGDYYACQNCGYNDFSIIRSISPNNGEWDD</sequence>
<evidence type="ECO:0000313" key="11">
    <source>
        <dbReference type="Proteomes" id="UP000516480"/>
    </source>
</evidence>
<protein>
    <submittedName>
        <fullName evidence="2">Uncharacterized protein</fullName>
    </submittedName>
</protein>
<feature type="region of interest" description="Disordered" evidence="1">
    <location>
        <begin position="188"/>
        <end position="207"/>
    </location>
</feature>
<dbReference type="Proteomes" id="UP000516480">
    <property type="component" value="Chromosome 4"/>
</dbReference>
<dbReference type="Proteomes" id="UP000219974">
    <property type="component" value="Chromosome 4"/>
</dbReference>
<name>A0A0Y9UGU2_PLABE</name>
<evidence type="ECO:0000313" key="7">
    <source>
        <dbReference type="Proteomes" id="UP000069549"/>
    </source>
</evidence>
<evidence type="ECO:0000256" key="1">
    <source>
        <dbReference type="SAM" id="MobiDB-lite"/>
    </source>
</evidence>